<feature type="domain" description="Ternary complex associated" evidence="1">
    <location>
        <begin position="55"/>
        <end position="182"/>
    </location>
</feature>
<proteinExistence type="predicted"/>
<feature type="domain" description="Ternary complex associated" evidence="1">
    <location>
        <begin position="218"/>
        <end position="328"/>
    </location>
</feature>
<dbReference type="EMBL" id="JACIJP010000001">
    <property type="protein sequence ID" value="MBB6123381.1"/>
    <property type="molecule type" value="Genomic_DNA"/>
</dbReference>
<organism evidence="2 3">
    <name type="scientific">Sphingobium subterraneum</name>
    <dbReference type="NCBI Taxonomy" id="627688"/>
    <lineage>
        <taxon>Bacteria</taxon>
        <taxon>Pseudomonadati</taxon>
        <taxon>Pseudomonadota</taxon>
        <taxon>Alphaproteobacteria</taxon>
        <taxon>Sphingomonadales</taxon>
        <taxon>Sphingomonadaceae</taxon>
        <taxon>Sphingobium</taxon>
    </lineage>
</organism>
<protein>
    <recommendedName>
        <fullName evidence="1">Ternary complex associated domain-containing protein</fullName>
    </recommendedName>
</protein>
<reference evidence="2 3" key="1">
    <citation type="submission" date="2020-08" db="EMBL/GenBank/DDBJ databases">
        <title>Genomic Encyclopedia of Type Strains, Phase IV (KMG-IV): sequencing the most valuable type-strain genomes for metagenomic binning, comparative biology and taxonomic classification.</title>
        <authorList>
            <person name="Goeker M."/>
        </authorList>
    </citation>
    <scope>NUCLEOTIDE SEQUENCE [LARGE SCALE GENOMIC DNA]</scope>
    <source>
        <strain evidence="2 3">DSM 102255</strain>
    </source>
</reference>
<dbReference type="Proteomes" id="UP000552700">
    <property type="component" value="Unassembled WGS sequence"/>
</dbReference>
<dbReference type="AlphaFoldDB" id="A0A841J580"/>
<keyword evidence="3" id="KW-1185">Reference proteome</keyword>
<evidence type="ECO:0000313" key="2">
    <source>
        <dbReference type="EMBL" id="MBB6123381.1"/>
    </source>
</evidence>
<dbReference type="Pfam" id="PF19974">
    <property type="entry name" value="TCAD9"/>
    <property type="match status" value="2"/>
</dbReference>
<evidence type="ECO:0000259" key="1">
    <source>
        <dbReference type="Pfam" id="PF19974"/>
    </source>
</evidence>
<accession>A0A841J580</accession>
<dbReference type="RefSeq" id="WP_184078245.1">
    <property type="nucleotide sequence ID" value="NZ_JACIJP010000001.1"/>
</dbReference>
<dbReference type="InterPro" id="IPR011009">
    <property type="entry name" value="Kinase-like_dom_sf"/>
</dbReference>
<dbReference type="SUPFAM" id="SSF56112">
    <property type="entry name" value="Protein kinase-like (PK-like)"/>
    <property type="match status" value="1"/>
</dbReference>
<gene>
    <name evidence="2" type="ORF">FHS92_001088</name>
</gene>
<dbReference type="InterPro" id="IPR045544">
    <property type="entry name" value="TCAD9"/>
</dbReference>
<comment type="caution">
    <text evidence="2">The sequence shown here is derived from an EMBL/GenBank/DDBJ whole genome shotgun (WGS) entry which is preliminary data.</text>
</comment>
<name>A0A841J580_9SPHN</name>
<dbReference type="Gene3D" id="3.90.1200.10">
    <property type="match status" value="1"/>
</dbReference>
<sequence>MHYSDQYSPGMPDIHLMGDVPSGTHDEQEETLLLMQRLLAEHGSDAPRGISRIFAVQKLTGGRSGALVVKATPVPAHGDGSARPSVVLKITSCVDGLEEKANYDRYVHQGLPVGARAALLGFAKTQEHAGLCYTFVGGDGPKVDTLTDELRRGDTRSLTRFLTDFFQPLRNTWYNPRAIVQESDVVGRYRDRYFSGEARTHWNEPTLLACARRYFAAEQSEVGCRVDGIIFPSPRKVLLDRGAVPYRACVIHGDLNTDNVIVADDGSMKVVDFLKTGRGHVYEDLVALEASVRINYPSEPSFGEIWNTERMIATDTRTDRDDPYARCIHAVRATAVDCFGYPNDEAYHFAVAAIGFRLMQAQDLSHAARARITASALWAAKMLVGDTQH</sequence>
<evidence type="ECO:0000313" key="3">
    <source>
        <dbReference type="Proteomes" id="UP000552700"/>
    </source>
</evidence>